<evidence type="ECO:0000256" key="1">
    <source>
        <dbReference type="ARBA" id="ARBA00004651"/>
    </source>
</evidence>
<dbReference type="InterPro" id="IPR000390">
    <property type="entry name" value="Small_drug/metabolite_transptr"/>
</dbReference>
<dbReference type="FunFam" id="1.10.3730.20:FF:000001">
    <property type="entry name" value="Quaternary ammonium compound resistance transporter SugE"/>
    <property type="match status" value="1"/>
</dbReference>
<dbReference type="InterPro" id="IPR045324">
    <property type="entry name" value="Small_multidrug_res"/>
</dbReference>
<dbReference type="Pfam" id="PF00893">
    <property type="entry name" value="Multi_Drug_Res"/>
    <property type="match status" value="1"/>
</dbReference>
<feature type="transmembrane region" description="Helical" evidence="8">
    <location>
        <begin position="28"/>
        <end position="45"/>
    </location>
</feature>
<keyword evidence="6 8" id="KW-0472">Membrane</keyword>
<gene>
    <name evidence="9" type="primary">ykkC</name>
    <name evidence="9" type="ORF">CLPUN_12290</name>
</gene>
<evidence type="ECO:0000256" key="2">
    <source>
        <dbReference type="ARBA" id="ARBA00022448"/>
    </source>
</evidence>
<dbReference type="EMBL" id="LZZM01000073">
    <property type="protein sequence ID" value="OOM81069.1"/>
    <property type="molecule type" value="Genomic_DNA"/>
</dbReference>
<keyword evidence="4 7" id="KW-0812">Transmembrane</keyword>
<evidence type="ECO:0000256" key="8">
    <source>
        <dbReference type="SAM" id="Phobius"/>
    </source>
</evidence>
<dbReference type="RefSeq" id="WP_077846442.1">
    <property type="nucleotide sequence ID" value="NZ_LZZM01000073.1"/>
</dbReference>
<comment type="similarity">
    <text evidence="7">Belongs to the drug/metabolite transporter (DMT) superfamily. Small multidrug resistance (SMR) (TC 2.A.7.1) family.</text>
</comment>
<accession>A0A1S8TTT6</accession>
<reference evidence="9 10" key="1">
    <citation type="submission" date="2016-05" db="EMBL/GenBank/DDBJ databases">
        <title>Microbial solvent formation.</title>
        <authorList>
            <person name="Poehlein A."/>
            <person name="Montoya Solano J.D."/>
            <person name="Flitsch S."/>
            <person name="Krabben P."/>
            <person name="Duerre P."/>
            <person name="Daniel R."/>
        </authorList>
    </citation>
    <scope>NUCLEOTIDE SEQUENCE [LARGE SCALE GENOMIC DNA]</scope>
    <source>
        <strain evidence="9 10">DSM 2619</strain>
    </source>
</reference>
<dbReference type="OrthoDB" id="21828at2"/>
<dbReference type="STRING" id="29367.CLPUN_12290"/>
<dbReference type="Proteomes" id="UP000190890">
    <property type="component" value="Unassembled WGS sequence"/>
</dbReference>
<dbReference type="PANTHER" id="PTHR30561">
    <property type="entry name" value="SMR FAMILY PROTON-DEPENDENT DRUG EFFLUX TRANSPORTER SUGE"/>
    <property type="match status" value="1"/>
</dbReference>
<keyword evidence="3" id="KW-1003">Cell membrane</keyword>
<sequence length="112" mass="12352">MNRNWTFIIFAGIIEILWVIGLKHSNSFIGWLVVGLLICISFLFLNQAMKKVPVATVYAVFTGIGTAGTVLVGMCYFNETFSWSKIFFLALLLIGILGLKLVTSESDKKGGN</sequence>
<evidence type="ECO:0000256" key="4">
    <source>
        <dbReference type="ARBA" id="ARBA00022692"/>
    </source>
</evidence>
<dbReference type="SUPFAM" id="SSF103481">
    <property type="entry name" value="Multidrug resistance efflux transporter EmrE"/>
    <property type="match status" value="1"/>
</dbReference>
<keyword evidence="2" id="KW-0813">Transport</keyword>
<evidence type="ECO:0000256" key="7">
    <source>
        <dbReference type="RuleBase" id="RU003942"/>
    </source>
</evidence>
<evidence type="ECO:0000313" key="9">
    <source>
        <dbReference type="EMBL" id="OOM81069.1"/>
    </source>
</evidence>
<dbReference type="PANTHER" id="PTHR30561:SF7">
    <property type="entry name" value="GUANIDINIUM EFFLUX SYSTEM SUBUNIT GDNC-RELATED"/>
    <property type="match status" value="1"/>
</dbReference>
<evidence type="ECO:0000256" key="3">
    <source>
        <dbReference type="ARBA" id="ARBA00022475"/>
    </source>
</evidence>
<evidence type="ECO:0000313" key="10">
    <source>
        <dbReference type="Proteomes" id="UP000190890"/>
    </source>
</evidence>
<keyword evidence="10" id="KW-1185">Reference proteome</keyword>
<proteinExistence type="inferred from homology"/>
<keyword evidence="5 8" id="KW-1133">Transmembrane helix</keyword>
<organism evidence="9 10">
    <name type="scientific">Clostridium puniceum</name>
    <dbReference type="NCBI Taxonomy" id="29367"/>
    <lineage>
        <taxon>Bacteria</taxon>
        <taxon>Bacillati</taxon>
        <taxon>Bacillota</taxon>
        <taxon>Clostridia</taxon>
        <taxon>Eubacteriales</taxon>
        <taxon>Clostridiaceae</taxon>
        <taxon>Clostridium</taxon>
    </lineage>
</organism>
<name>A0A1S8TTT6_9CLOT</name>
<feature type="transmembrane region" description="Helical" evidence="8">
    <location>
        <begin position="83"/>
        <end position="102"/>
    </location>
</feature>
<dbReference type="Gene3D" id="1.10.3730.20">
    <property type="match status" value="1"/>
</dbReference>
<evidence type="ECO:0000256" key="5">
    <source>
        <dbReference type="ARBA" id="ARBA00022989"/>
    </source>
</evidence>
<protein>
    <submittedName>
        <fullName evidence="9">Multidrug resistance protein YkkC</fullName>
    </submittedName>
</protein>
<comment type="subcellular location">
    <subcellularLocation>
        <location evidence="1 7">Cell membrane</location>
        <topology evidence="1 7">Multi-pass membrane protein</topology>
    </subcellularLocation>
</comment>
<dbReference type="GO" id="GO:0005886">
    <property type="term" value="C:plasma membrane"/>
    <property type="evidence" value="ECO:0007669"/>
    <property type="project" value="UniProtKB-SubCell"/>
</dbReference>
<feature type="transmembrane region" description="Helical" evidence="8">
    <location>
        <begin position="57"/>
        <end position="77"/>
    </location>
</feature>
<dbReference type="AlphaFoldDB" id="A0A1S8TTT6"/>
<comment type="caution">
    <text evidence="9">The sequence shown here is derived from an EMBL/GenBank/DDBJ whole genome shotgun (WGS) entry which is preliminary data.</text>
</comment>
<feature type="transmembrane region" description="Helical" evidence="8">
    <location>
        <begin position="5"/>
        <end position="22"/>
    </location>
</feature>
<dbReference type="InterPro" id="IPR037185">
    <property type="entry name" value="EmrE-like"/>
</dbReference>
<dbReference type="GO" id="GO:0022857">
    <property type="term" value="F:transmembrane transporter activity"/>
    <property type="evidence" value="ECO:0007669"/>
    <property type="project" value="InterPro"/>
</dbReference>
<evidence type="ECO:0000256" key="6">
    <source>
        <dbReference type="ARBA" id="ARBA00023136"/>
    </source>
</evidence>